<name>A0A1I0LBP6_9BACT</name>
<dbReference type="Proteomes" id="UP000199181">
    <property type="component" value="Unassembled WGS sequence"/>
</dbReference>
<dbReference type="EMBL" id="FOIJ01000023">
    <property type="protein sequence ID" value="SEU36949.1"/>
    <property type="molecule type" value="Genomic_DNA"/>
</dbReference>
<reference evidence="3" key="1">
    <citation type="submission" date="2016-10" db="EMBL/GenBank/DDBJ databases">
        <authorList>
            <person name="Varghese N."/>
            <person name="Submissions S."/>
        </authorList>
    </citation>
    <scope>NUCLEOTIDE SEQUENCE [LARGE SCALE GENOMIC DNA]</scope>
    <source>
        <strain evidence="3">DSM 16858</strain>
    </source>
</reference>
<keyword evidence="1" id="KW-0732">Signal</keyword>
<evidence type="ECO:0000313" key="2">
    <source>
        <dbReference type="EMBL" id="SEU36949.1"/>
    </source>
</evidence>
<keyword evidence="3" id="KW-1185">Reference proteome</keyword>
<evidence type="ECO:0000313" key="3">
    <source>
        <dbReference type="Proteomes" id="UP000199181"/>
    </source>
</evidence>
<gene>
    <name evidence="2" type="ORF">SAMN05443639_12320</name>
</gene>
<dbReference type="AlphaFoldDB" id="A0A1I0LBP6"/>
<accession>A0A1I0LBP6</accession>
<protein>
    <submittedName>
        <fullName evidence="2">Uncharacterized protein</fullName>
    </submittedName>
</protein>
<feature type="signal peptide" evidence="1">
    <location>
        <begin position="1"/>
        <end position="20"/>
    </location>
</feature>
<organism evidence="2 3">
    <name type="scientific">Stigmatella erecta</name>
    <dbReference type="NCBI Taxonomy" id="83460"/>
    <lineage>
        <taxon>Bacteria</taxon>
        <taxon>Pseudomonadati</taxon>
        <taxon>Myxococcota</taxon>
        <taxon>Myxococcia</taxon>
        <taxon>Myxococcales</taxon>
        <taxon>Cystobacterineae</taxon>
        <taxon>Archangiaceae</taxon>
        <taxon>Stigmatella</taxon>
    </lineage>
</organism>
<evidence type="ECO:0000256" key="1">
    <source>
        <dbReference type="SAM" id="SignalP"/>
    </source>
</evidence>
<sequence length="172" mass="17714">MVGILTAGVLAMAASVASCAGAVKWRKHRRRKRRHGGGRCKGGCLGGCVKGPLAGVNPDALRAEVTTFEGASAQRTREVPRAAGLAPGVQVGGAALEGFKAAVLERAPTQPIAEFGAAILPLVLQPQDAAREAEPEAKPLPFGPAVVRLGGQTGTKEAQLPILRAPVRFEEV</sequence>
<dbReference type="RefSeq" id="WP_143076233.1">
    <property type="nucleotide sequence ID" value="NZ_FOIJ01000023.1"/>
</dbReference>
<feature type="chain" id="PRO_5011680846" evidence="1">
    <location>
        <begin position="21"/>
        <end position="172"/>
    </location>
</feature>
<proteinExistence type="predicted"/>